<feature type="transmembrane region" description="Helical" evidence="6">
    <location>
        <begin position="238"/>
        <end position="255"/>
    </location>
</feature>
<evidence type="ECO:0000256" key="4">
    <source>
        <dbReference type="ARBA" id="ARBA00022989"/>
    </source>
</evidence>
<name>A0ABP5JXC6_9ACTN</name>
<protein>
    <submittedName>
        <fullName evidence="8">MFS transporter</fullName>
    </submittedName>
</protein>
<gene>
    <name evidence="8" type="ORF">GCM10009727_07100</name>
</gene>
<keyword evidence="5 6" id="KW-0472">Membrane</keyword>
<feature type="transmembrane region" description="Helical" evidence="6">
    <location>
        <begin position="446"/>
        <end position="466"/>
    </location>
</feature>
<evidence type="ECO:0000313" key="8">
    <source>
        <dbReference type="EMBL" id="GAA2121580.1"/>
    </source>
</evidence>
<feature type="transmembrane region" description="Helical" evidence="6">
    <location>
        <begin position="55"/>
        <end position="75"/>
    </location>
</feature>
<keyword evidence="2" id="KW-0813">Transport</keyword>
<dbReference type="Pfam" id="PF07690">
    <property type="entry name" value="MFS_1"/>
    <property type="match status" value="2"/>
</dbReference>
<feature type="transmembrane region" description="Helical" evidence="6">
    <location>
        <begin position="319"/>
        <end position="339"/>
    </location>
</feature>
<feature type="transmembrane region" description="Helical" evidence="6">
    <location>
        <begin position="21"/>
        <end position="43"/>
    </location>
</feature>
<dbReference type="SUPFAM" id="SSF103473">
    <property type="entry name" value="MFS general substrate transporter"/>
    <property type="match status" value="1"/>
</dbReference>
<evidence type="ECO:0000256" key="2">
    <source>
        <dbReference type="ARBA" id="ARBA00022448"/>
    </source>
</evidence>
<proteinExistence type="predicted"/>
<feature type="transmembrane region" description="Helical" evidence="6">
    <location>
        <begin position="206"/>
        <end position="226"/>
    </location>
</feature>
<evidence type="ECO:0000256" key="6">
    <source>
        <dbReference type="SAM" id="Phobius"/>
    </source>
</evidence>
<sequence>MTAQPTPDRPPFPTERAATALVVALIAIEVCAVFETAMAVAAIPTFMKVFSADAATVGWSTTIYLLVGAASAATSGRLGDMFGRTRVLIAVLVVAALGSLISVLAGGLWLVVVGRGVQGMAAGALPLSFGLVRELLPERRVPLAMSLLGGVVPVCTGAGALLAGLLIDHSGWRAMFLVATVLGAAATAVAVFGLPRTPGITPRPTIDVVGGVLLAPAAGGVLFGATQGRTWGWDDPRVIAAFVLGVAAFLVWAWWERRVPEPMVDLRLFAARKVRLTTAATVMVGLGPMGAIAILSQMVLQLPEKAPVGLGLSPTRSGWLLLVVAVFGYGGAAVSGRIAQAVGARWPLVIGTCTYAAGIVLWIFLAKSVAGTLLCLTLTGIATGFAATALPVLIVEGVPAEHTGEATGINRVTQNIAVACGLALTSVILAASTVPGTELPTRSALVAALLSVTVLAVVGTVIGLLIGGRRPRAATEPAGGLGVEPAEA</sequence>
<feature type="transmembrane region" description="Helical" evidence="6">
    <location>
        <begin position="276"/>
        <end position="299"/>
    </location>
</feature>
<dbReference type="EMBL" id="BAAAMR010000003">
    <property type="protein sequence ID" value="GAA2121580.1"/>
    <property type="molecule type" value="Genomic_DNA"/>
</dbReference>
<dbReference type="RefSeq" id="WP_344261336.1">
    <property type="nucleotide sequence ID" value="NZ_BAAAMR010000003.1"/>
</dbReference>
<evidence type="ECO:0000259" key="7">
    <source>
        <dbReference type="PROSITE" id="PS50850"/>
    </source>
</evidence>
<keyword evidence="4 6" id="KW-1133">Transmembrane helix</keyword>
<feature type="transmembrane region" description="Helical" evidence="6">
    <location>
        <begin position="117"/>
        <end position="136"/>
    </location>
</feature>
<feature type="transmembrane region" description="Helical" evidence="6">
    <location>
        <begin position="143"/>
        <end position="167"/>
    </location>
</feature>
<organism evidence="8 9">
    <name type="scientific">Actinomadura napierensis</name>
    <dbReference type="NCBI Taxonomy" id="267854"/>
    <lineage>
        <taxon>Bacteria</taxon>
        <taxon>Bacillati</taxon>
        <taxon>Actinomycetota</taxon>
        <taxon>Actinomycetes</taxon>
        <taxon>Streptosporangiales</taxon>
        <taxon>Thermomonosporaceae</taxon>
        <taxon>Actinomadura</taxon>
    </lineage>
</organism>
<dbReference type="InterPro" id="IPR011701">
    <property type="entry name" value="MFS"/>
</dbReference>
<evidence type="ECO:0000256" key="5">
    <source>
        <dbReference type="ARBA" id="ARBA00023136"/>
    </source>
</evidence>
<evidence type="ECO:0000313" key="9">
    <source>
        <dbReference type="Proteomes" id="UP001501020"/>
    </source>
</evidence>
<dbReference type="PANTHER" id="PTHR42718:SF9">
    <property type="entry name" value="MAJOR FACILITATOR SUPERFAMILY MULTIDRUG TRANSPORTER MFSC"/>
    <property type="match status" value="1"/>
</dbReference>
<accession>A0ABP5JXC6</accession>
<evidence type="ECO:0000256" key="3">
    <source>
        <dbReference type="ARBA" id="ARBA00022692"/>
    </source>
</evidence>
<dbReference type="InterPro" id="IPR036259">
    <property type="entry name" value="MFS_trans_sf"/>
</dbReference>
<keyword evidence="9" id="KW-1185">Reference proteome</keyword>
<feature type="transmembrane region" description="Helical" evidence="6">
    <location>
        <begin position="371"/>
        <end position="395"/>
    </location>
</feature>
<comment type="caution">
    <text evidence="8">The sequence shown here is derived from an EMBL/GenBank/DDBJ whole genome shotgun (WGS) entry which is preliminary data.</text>
</comment>
<keyword evidence="3 6" id="KW-0812">Transmembrane</keyword>
<dbReference type="InterPro" id="IPR020846">
    <property type="entry name" value="MFS_dom"/>
</dbReference>
<feature type="domain" description="Major facilitator superfamily (MFS) profile" evidence="7">
    <location>
        <begin position="21"/>
        <end position="471"/>
    </location>
</feature>
<dbReference type="PROSITE" id="PS50850">
    <property type="entry name" value="MFS"/>
    <property type="match status" value="1"/>
</dbReference>
<dbReference type="Proteomes" id="UP001501020">
    <property type="component" value="Unassembled WGS sequence"/>
</dbReference>
<reference evidence="9" key="1">
    <citation type="journal article" date="2019" name="Int. J. Syst. Evol. Microbiol.">
        <title>The Global Catalogue of Microorganisms (GCM) 10K type strain sequencing project: providing services to taxonomists for standard genome sequencing and annotation.</title>
        <authorList>
            <consortium name="The Broad Institute Genomics Platform"/>
            <consortium name="The Broad Institute Genome Sequencing Center for Infectious Disease"/>
            <person name="Wu L."/>
            <person name="Ma J."/>
        </authorList>
    </citation>
    <scope>NUCLEOTIDE SEQUENCE [LARGE SCALE GENOMIC DNA]</scope>
    <source>
        <strain evidence="9">JCM 13850</strain>
    </source>
</reference>
<dbReference type="PANTHER" id="PTHR42718">
    <property type="entry name" value="MAJOR FACILITATOR SUPERFAMILY MULTIDRUG TRANSPORTER MFSC"/>
    <property type="match status" value="1"/>
</dbReference>
<comment type="subcellular location">
    <subcellularLocation>
        <location evidence="1">Cell membrane</location>
        <topology evidence="1">Multi-pass membrane protein</topology>
    </subcellularLocation>
</comment>
<dbReference type="Gene3D" id="1.20.1250.20">
    <property type="entry name" value="MFS general substrate transporter like domains"/>
    <property type="match status" value="2"/>
</dbReference>
<feature type="transmembrane region" description="Helical" evidence="6">
    <location>
        <begin position="87"/>
        <end position="111"/>
    </location>
</feature>
<evidence type="ECO:0000256" key="1">
    <source>
        <dbReference type="ARBA" id="ARBA00004651"/>
    </source>
</evidence>
<feature type="transmembrane region" description="Helical" evidence="6">
    <location>
        <begin position="416"/>
        <end position="434"/>
    </location>
</feature>
<feature type="transmembrane region" description="Helical" evidence="6">
    <location>
        <begin position="346"/>
        <end position="365"/>
    </location>
</feature>
<feature type="transmembrane region" description="Helical" evidence="6">
    <location>
        <begin position="173"/>
        <end position="194"/>
    </location>
</feature>